<evidence type="ECO:0000256" key="16">
    <source>
        <dbReference type="ARBA" id="ARBA00047899"/>
    </source>
</evidence>
<evidence type="ECO:0000256" key="17">
    <source>
        <dbReference type="ARBA" id="ARBA00048679"/>
    </source>
</evidence>
<feature type="compositionally biased region" description="Basic and acidic residues" evidence="22">
    <location>
        <begin position="609"/>
        <end position="622"/>
    </location>
</feature>
<dbReference type="Proteomes" id="UP000192220">
    <property type="component" value="Unplaced"/>
</dbReference>
<evidence type="ECO:0000256" key="12">
    <source>
        <dbReference type="ARBA" id="ARBA00022777"/>
    </source>
</evidence>
<dbReference type="FunFam" id="3.30.310.80:FF:000001">
    <property type="entry name" value="Non-specific serine/threonine protein kinase"/>
    <property type="match status" value="1"/>
</dbReference>
<evidence type="ECO:0000256" key="10">
    <source>
        <dbReference type="ARBA" id="ARBA00022679"/>
    </source>
</evidence>
<dbReference type="PROSITE" id="PS50032">
    <property type="entry name" value="KA1"/>
    <property type="match status" value="1"/>
</dbReference>
<dbReference type="AlphaFoldDB" id="A0A2I4D544"/>
<keyword evidence="10" id="KW-0808">Transferase</keyword>
<dbReference type="GO" id="GO:0005886">
    <property type="term" value="C:plasma membrane"/>
    <property type="evidence" value="ECO:0007669"/>
    <property type="project" value="UniProtKB-SubCell"/>
</dbReference>
<dbReference type="GO" id="GO:0106310">
    <property type="term" value="F:protein serine kinase activity"/>
    <property type="evidence" value="ECO:0007669"/>
    <property type="project" value="RHEA"/>
</dbReference>
<dbReference type="InterPro" id="IPR001772">
    <property type="entry name" value="KA1_dom"/>
</dbReference>
<dbReference type="PROSITE" id="PS50030">
    <property type="entry name" value="UBA"/>
    <property type="match status" value="1"/>
</dbReference>
<dbReference type="EC" id="2.7.11.1" evidence="5"/>
<evidence type="ECO:0000256" key="3">
    <source>
        <dbReference type="ARBA" id="ARBA00004496"/>
    </source>
</evidence>
<dbReference type="SUPFAM" id="SSF103243">
    <property type="entry name" value="KA1-like"/>
    <property type="match status" value="1"/>
</dbReference>
<evidence type="ECO:0000256" key="15">
    <source>
        <dbReference type="ARBA" id="ARBA00023273"/>
    </source>
</evidence>
<dbReference type="Gene3D" id="3.30.200.20">
    <property type="entry name" value="Phosphorylase Kinase, domain 1"/>
    <property type="match status" value="1"/>
</dbReference>
<dbReference type="GO" id="GO:0000226">
    <property type="term" value="P:microtubule cytoskeleton organization"/>
    <property type="evidence" value="ECO:0007669"/>
    <property type="project" value="TreeGrafter"/>
</dbReference>
<feature type="compositionally biased region" description="Polar residues" evidence="22">
    <location>
        <begin position="478"/>
        <end position="500"/>
    </location>
</feature>
<feature type="domain" description="KA1" evidence="25">
    <location>
        <begin position="671"/>
        <end position="720"/>
    </location>
</feature>
<feature type="compositionally biased region" description="Low complexity" evidence="22">
    <location>
        <begin position="372"/>
        <end position="389"/>
    </location>
</feature>
<dbReference type="Gene3D" id="3.30.310.80">
    <property type="entry name" value="Kinase associated domain 1, KA1"/>
    <property type="match status" value="1"/>
</dbReference>
<feature type="compositionally biased region" description="Basic and acidic residues" evidence="22">
    <location>
        <begin position="11"/>
        <end position="30"/>
    </location>
</feature>
<dbReference type="SMART" id="SM00220">
    <property type="entry name" value="S_TKc"/>
    <property type="match status" value="1"/>
</dbReference>
<dbReference type="GO" id="GO:0030425">
    <property type="term" value="C:dendrite"/>
    <property type="evidence" value="ECO:0007669"/>
    <property type="project" value="UniProtKB-SubCell"/>
</dbReference>
<evidence type="ECO:0000256" key="22">
    <source>
        <dbReference type="SAM" id="MobiDB-lite"/>
    </source>
</evidence>
<evidence type="ECO:0000256" key="2">
    <source>
        <dbReference type="ARBA" id="ARBA00004279"/>
    </source>
</evidence>
<dbReference type="PANTHER" id="PTHR24346:SF98">
    <property type="entry name" value="NON-SPECIFIC SERINE_THREONINE PROTEIN KINASE"/>
    <property type="match status" value="1"/>
</dbReference>
<evidence type="ECO:0000256" key="5">
    <source>
        <dbReference type="ARBA" id="ARBA00012513"/>
    </source>
</evidence>
<keyword evidence="14" id="KW-0472">Membrane</keyword>
<keyword evidence="6" id="KW-1003">Cell membrane</keyword>
<evidence type="ECO:0000259" key="24">
    <source>
        <dbReference type="PROSITE" id="PS50030"/>
    </source>
</evidence>
<dbReference type="Pfam" id="PF00069">
    <property type="entry name" value="Pkinase"/>
    <property type="match status" value="1"/>
</dbReference>
<feature type="domain" description="Protein kinase" evidence="23">
    <location>
        <begin position="54"/>
        <end position="305"/>
    </location>
</feature>
<dbReference type="Pfam" id="PF02149">
    <property type="entry name" value="KA1"/>
    <property type="match status" value="1"/>
</dbReference>
<dbReference type="GO" id="GO:0005524">
    <property type="term" value="F:ATP binding"/>
    <property type="evidence" value="ECO:0007669"/>
    <property type="project" value="UniProtKB-UniRule"/>
</dbReference>
<dbReference type="GeneID" id="106535046"/>
<evidence type="ECO:0000256" key="14">
    <source>
        <dbReference type="ARBA" id="ARBA00023136"/>
    </source>
</evidence>
<evidence type="ECO:0000256" key="11">
    <source>
        <dbReference type="ARBA" id="ARBA00022741"/>
    </source>
</evidence>
<dbReference type="InterPro" id="IPR049508">
    <property type="entry name" value="MARK1-4_cat"/>
</dbReference>
<keyword evidence="9" id="KW-0597">Phosphoprotein</keyword>
<dbReference type="PROSITE" id="PS50011">
    <property type="entry name" value="PROTEIN_KINASE_DOM"/>
    <property type="match status" value="1"/>
</dbReference>
<dbReference type="Gene3D" id="1.10.8.10">
    <property type="entry name" value="DNA helicase RuvA subunit, C-terminal domain"/>
    <property type="match status" value="1"/>
</dbReference>
<dbReference type="InterPro" id="IPR000719">
    <property type="entry name" value="Prot_kinase_dom"/>
</dbReference>
<dbReference type="KEGG" id="alim:106535046"/>
<dbReference type="InterPro" id="IPR008271">
    <property type="entry name" value="Ser/Thr_kinase_AS"/>
</dbReference>
<dbReference type="FunFam" id="1.10.510.10:FF:001032">
    <property type="entry name" value="KP78b, isoform A"/>
    <property type="match status" value="1"/>
</dbReference>
<dbReference type="InterPro" id="IPR028375">
    <property type="entry name" value="KA1/Ssp2_C"/>
</dbReference>
<accession>A0A2I4D544</accession>
<feature type="binding site" evidence="21">
    <location>
        <position position="83"/>
    </location>
    <ligand>
        <name>ATP</name>
        <dbReference type="ChEBI" id="CHEBI:30616"/>
    </ligand>
</feature>
<comment type="subunit">
    <text evidence="19">Interacts with MAPT/TAU. Interacts with DLG5 (via coiled-coil domain). Interacts with STK3/MST2 and STK4/MST1 in the presence of DLG5. Interacts with YWHAB, YWHAG, YWHAQ and YWHAZ. Interacts with PKP2 (via N-terminus). Interacts with CDC25C. Interacts with KSR1.</text>
</comment>
<comment type="catalytic activity">
    <reaction evidence="17">
        <text>L-seryl-[protein] + ATP = O-phospho-L-seryl-[protein] + ADP + H(+)</text>
        <dbReference type="Rhea" id="RHEA:17989"/>
        <dbReference type="Rhea" id="RHEA-COMP:9863"/>
        <dbReference type="Rhea" id="RHEA-COMP:11604"/>
        <dbReference type="ChEBI" id="CHEBI:15378"/>
        <dbReference type="ChEBI" id="CHEBI:29999"/>
        <dbReference type="ChEBI" id="CHEBI:30616"/>
        <dbReference type="ChEBI" id="CHEBI:83421"/>
        <dbReference type="ChEBI" id="CHEBI:456216"/>
        <dbReference type="EC" id="2.7.11.1"/>
    </reaction>
</comment>
<dbReference type="CDD" id="cd12196">
    <property type="entry name" value="MARK1-3_C"/>
    <property type="match status" value="1"/>
</dbReference>
<dbReference type="PROSITE" id="PS00108">
    <property type="entry name" value="PROTEIN_KINASE_ST"/>
    <property type="match status" value="1"/>
</dbReference>
<keyword evidence="26" id="KW-1185">Reference proteome</keyword>
<evidence type="ECO:0000313" key="27">
    <source>
        <dbReference type="RefSeq" id="XP_013887367.1"/>
    </source>
</evidence>
<evidence type="ECO:0000256" key="6">
    <source>
        <dbReference type="ARBA" id="ARBA00022475"/>
    </source>
</evidence>
<dbReference type="InParanoid" id="A0A2I4D544"/>
<evidence type="ECO:0000256" key="9">
    <source>
        <dbReference type="ARBA" id="ARBA00022553"/>
    </source>
</evidence>
<feature type="compositionally biased region" description="Polar residues" evidence="22">
    <location>
        <begin position="575"/>
        <end position="603"/>
    </location>
</feature>
<dbReference type="PROSITE" id="PS00107">
    <property type="entry name" value="PROTEIN_KINASE_ATP"/>
    <property type="match status" value="1"/>
</dbReference>
<evidence type="ECO:0000256" key="4">
    <source>
        <dbReference type="ARBA" id="ARBA00006234"/>
    </source>
</evidence>
<evidence type="ECO:0000259" key="23">
    <source>
        <dbReference type="PROSITE" id="PS50011"/>
    </source>
</evidence>
<dbReference type="FunFam" id="1.10.8.10:FF:000005">
    <property type="entry name" value="Non-specific serine/threonine protein kinase"/>
    <property type="match status" value="1"/>
</dbReference>
<keyword evidence="7" id="KW-0963">Cytoplasm</keyword>
<evidence type="ECO:0000256" key="1">
    <source>
        <dbReference type="ARBA" id="ARBA00004236"/>
    </source>
</evidence>
<evidence type="ECO:0000259" key="25">
    <source>
        <dbReference type="PROSITE" id="PS50032"/>
    </source>
</evidence>
<dbReference type="STRING" id="52670.A0A2I4D544"/>
<gene>
    <name evidence="27" type="primary">LOC106535046</name>
</gene>
<evidence type="ECO:0000256" key="19">
    <source>
        <dbReference type="ARBA" id="ARBA00063680"/>
    </source>
</evidence>
<organism evidence="26 27">
    <name type="scientific">Austrofundulus limnaeus</name>
    <name type="common">Annual killifish</name>
    <dbReference type="NCBI Taxonomy" id="52670"/>
    <lineage>
        <taxon>Eukaryota</taxon>
        <taxon>Metazoa</taxon>
        <taxon>Chordata</taxon>
        <taxon>Craniata</taxon>
        <taxon>Vertebrata</taxon>
        <taxon>Euteleostomi</taxon>
        <taxon>Actinopterygii</taxon>
        <taxon>Neopterygii</taxon>
        <taxon>Teleostei</taxon>
        <taxon>Neoteleostei</taxon>
        <taxon>Acanthomorphata</taxon>
        <taxon>Ovalentaria</taxon>
        <taxon>Atherinomorphae</taxon>
        <taxon>Cyprinodontiformes</taxon>
        <taxon>Rivulidae</taxon>
        <taxon>Austrofundulus</taxon>
    </lineage>
</organism>
<dbReference type="CDD" id="cd14072">
    <property type="entry name" value="STKc_MARK"/>
    <property type="match status" value="1"/>
</dbReference>
<protein>
    <recommendedName>
        <fullName evidence="20">MAP/microtubule affinity-regulating kinase 3</fullName>
        <ecNumber evidence="5">2.7.11.1</ecNumber>
    </recommendedName>
</protein>
<feature type="region of interest" description="Disordered" evidence="22">
    <location>
        <begin position="368"/>
        <end position="624"/>
    </location>
</feature>
<reference evidence="27" key="1">
    <citation type="submission" date="2025-08" db="UniProtKB">
        <authorList>
            <consortium name="RefSeq"/>
        </authorList>
    </citation>
    <scope>IDENTIFICATION</scope>
</reference>
<dbReference type="Gene3D" id="1.10.510.10">
    <property type="entry name" value="Transferase(Phosphotransferase) domain 1"/>
    <property type="match status" value="1"/>
</dbReference>
<comment type="subcellular location">
    <subcellularLocation>
        <location evidence="1">Cell membrane</location>
    </subcellularLocation>
    <subcellularLocation>
        <location evidence="2">Cell projection</location>
        <location evidence="2">Dendrite</location>
    </subcellularLocation>
    <subcellularLocation>
        <location evidence="3">Cytoplasm</location>
    </subcellularLocation>
</comment>
<comment type="similarity">
    <text evidence="4">Belongs to the protein kinase superfamily. CAMK Ser/Thr protein kinase family. SNF1 subfamily.</text>
</comment>
<dbReference type="InterPro" id="IPR015940">
    <property type="entry name" value="UBA"/>
</dbReference>
<dbReference type="SMART" id="SM00165">
    <property type="entry name" value="UBA"/>
    <property type="match status" value="1"/>
</dbReference>
<evidence type="ECO:0000256" key="18">
    <source>
        <dbReference type="ARBA" id="ARBA00054424"/>
    </source>
</evidence>
<evidence type="ECO:0000313" key="26">
    <source>
        <dbReference type="Proteomes" id="UP000192220"/>
    </source>
</evidence>
<sequence length="720" mass="80295">MSTRTPLPTVNERDTEQHTSGDDKHSEVSRSVRSARCKNSSAAAGDDSPHVGNYRLLKTIGKGNFAKVKLARHIPTGREVAIKIIDKTQLNPTSLQKLFREVRIMKILNHPNIVKLFEVIETEKTLYLVMEYASGGEVFDYLVAHGRMKEKEARAKFRQIVSAVQYCHQKHIVHRDLKAENLLLDADMNIKIADFGFSNEFTLGGKLDTFCGSPPYAAPELFQGKKYDGPEVDVWSLGVILYTLVSGSLPFDGQNLKELRERVLRGKYRIPFYMSTDCENLLKRFLVLNPAKRGTLEQIMKDRWINSGFEEDELKPYTEPELDITDQKRIDVMVGMGYNLEEIQESLAKMKYDEITATYLLLGRKASEMEPSESASSSNLSLSKPRPSSEMNGQSPSHLKVQRSVSNHKQRRYSEQVGQNLPPGMAHPKRSQTTTGDNSSKDEVQLRKPGGPPSSPLLGNANNPNKADIPDRRKGATTGPSNNSASAGMTRRNTYVCSDRNNTDRLSVIPNGKENSVAVSPGGQRNPVASTHSVSNATTPDRLRFPRGTASRSTFHGGQLRDRRTATYNGPPASPTLSHDATPLSQTRSRGTSNLFSKLTSKLTRSRHVPGDQKGEGKDGKPRSLRFTWSMRTTSSMEPGDIMREIRKVLDANSCDYEQQESFLLLCVHGDGRAENLVQWEMEVCKLPRLSLNGVRFKRISGTSIAFKNIASKIANELKL</sequence>
<comment type="function">
    <text evidence="18">Serine/threonine-protein kinase. Involved in the specific phosphorylation of microtubule-associated proteins for MAP2 and MAP4. Phosphorylates the microtubule-associated protein MAPT/TAU. Phosphorylates CDC25C on 'Ser-216'. Regulates localization and activity of some histone deacetylases by mediating phosphorylation of HDAC7, promoting subsequent interaction between HDAC7 and 14-3-3 and export from the nucleus. Regulates localization and activity of MITF by mediating its phosphorylation, promoting subsequent interaction between MITF and 14-3-3 and retention in the cytosol. Negatively regulates the Hippo signaling pathway and antagonizes the phosphorylation of LATS1. Cooperates with DLG5 to inhibit the kinase activity of STK3/MST2 toward LATS1. Phosphorylates PKP2 and KSR1.</text>
</comment>
<evidence type="ECO:0000256" key="8">
    <source>
        <dbReference type="ARBA" id="ARBA00022527"/>
    </source>
</evidence>
<dbReference type="RefSeq" id="XP_013887367.1">
    <property type="nucleotide sequence ID" value="XM_014031913.1"/>
</dbReference>
<dbReference type="PANTHER" id="PTHR24346">
    <property type="entry name" value="MAP/MICROTUBULE AFFINITY-REGULATING KINASE"/>
    <property type="match status" value="1"/>
</dbReference>
<dbReference type="GO" id="GO:0050321">
    <property type="term" value="F:tau-protein kinase activity"/>
    <property type="evidence" value="ECO:0007669"/>
    <property type="project" value="TreeGrafter"/>
</dbReference>
<feature type="compositionally biased region" description="Polar residues" evidence="22">
    <location>
        <begin position="31"/>
        <end position="42"/>
    </location>
</feature>
<evidence type="ECO:0000256" key="21">
    <source>
        <dbReference type="PROSITE-ProRule" id="PRU10141"/>
    </source>
</evidence>
<feature type="compositionally biased region" description="Polar residues" evidence="22">
    <location>
        <begin position="390"/>
        <end position="405"/>
    </location>
</feature>
<dbReference type="OrthoDB" id="193931at2759"/>
<keyword evidence="11 21" id="KW-0547">Nucleotide-binding</keyword>
<keyword evidence="13 21" id="KW-0067">ATP-binding</keyword>
<dbReference type="FunFam" id="3.30.200.20:FF:000003">
    <property type="entry name" value="Non-specific serine/threonine protein kinase"/>
    <property type="match status" value="1"/>
</dbReference>
<dbReference type="GO" id="GO:0005737">
    <property type="term" value="C:cytoplasm"/>
    <property type="evidence" value="ECO:0007669"/>
    <property type="project" value="UniProtKB-SubCell"/>
</dbReference>
<feature type="domain" description="UBA" evidence="24">
    <location>
        <begin position="324"/>
        <end position="363"/>
    </location>
</feature>
<evidence type="ECO:0000256" key="7">
    <source>
        <dbReference type="ARBA" id="ARBA00022490"/>
    </source>
</evidence>
<feature type="compositionally biased region" description="Polar residues" evidence="22">
    <location>
        <begin position="527"/>
        <end position="539"/>
    </location>
</feature>
<feature type="region of interest" description="Disordered" evidence="22">
    <location>
        <begin position="1"/>
        <end position="48"/>
    </location>
</feature>
<dbReference type="InterPro" id="IPR011009">
    <property type="entry name" value="Kinase-like_dom_sf"/>
</dbReference>
<dbReference type="GO" id="GO:0035556">
    <property type="term" value="P:intracellular signal transduction"/>
    <property type="evidence" value="ECO:0007669"/>
    <property type="project" value="TreeGrafter"/>
</dbReference>
<name>A0A2I4D544_AUSLI</name>
<dbReference type="SUPFAM" id="SSF56112">
    <property type="entry name" value="Protein kinase-like (PK-like)"/>
    <property type="match status" value="1"/>
</dbReference>
<comment type="catalytic activity">
    <reaction evidence="16">
        <text>L-threonyl-[protein] + ATP = O-phospho-L-threonyl-[protein] + ADP + H(+)</text>
        <dbReference type="Rhea" id="RHEA:46608"/>
        <dbReference type="Rhea" id="RHEA-COMP:11060"/>
        <dbReference type="Rhea" id="RHEA-COMP:11605"/>
        <dbReference type="ChEBI" id="CHEBI:15378"/>
        <dbReference type="ChEBI" id="CHEBI:30013"/>
        <dbReference type="ChEBI" id="CHEBI:30616"/>
        <dbReference type="ChEBI" id="CHEBI:61977"/>
        <dbReference type="ChEBI" id="CHEBI:456216"/>
        <dbReference type="EC" id="2.7.11.1"/>
    </reaction>
</comment>
<evidence type="ECO:0000256" key="13">
    <source>
        <dbReference type="ARBA" id="ARBA00022840"/>
    </source>
</evidence>
<keyword evidence="8" id="KW-0723">Serine/threonine-protein kinase</keyword>
<keyword evidence="12 27" id="KW-0418">Kinase</keyword>
<dbReference type="InterPro" id="IPR017441">
    <property type="entry name" value="Protein_kinase_ATP_BS"/>
</dbReference>
<evidence type="ECO:0000256" key="20">
    <source>
        <dbReference type="ARBA" id="ARBA00071529"/>
    </source>
</evidence>
<proteinExistence type="inferred from homology"/>
<keyword evidence="15" id="KW-0966">Cell projection</keyword>